<feature type="transmembrane region" description="Helical" evidence="2">
    <location>
        <begin position="46"/>
        <end position="63"/>
    </location>
</feature>
<organism evidence="3">
    <name type="scientific">freshwater metagenome</name>
    <dbReference type="NCBI Taxonomy" id="449393"/>
    <lineage>
        <taxon>unclassified sequences</taxon>
        <taxon>metagenomes</taxon>
        <taxon>ecological metagenomes</taxon>
    </lineage>
</organism>
<keyword evidence="2" id="KW-0812">Transmembrane</keyword>
<protein>
    <submittedName>
        <fullName evidence="3">Unannotated protein</fullName>
    </submittedName>
</protein>
<evidence type="ECO:0000256" key="2">
    <source>
        <dbReference type="SAM" id="Phobius"/>
    </source>
</evidence>
<dbReference type="InterPro" id="IPR013783">
    <property type="entry name" value="Ig-like_fold"/>
</dbReference>
<dbReference type="AlphaFoldDB" id="A0A6J7HBR5"/>
<keyword evidence="2" id="KW-1133">Transmembrane helix</keyword>
<sequence length="377" mass="39334">MSFFDDEPTRVTPPRRRPATPRQPAAPATGGAHRPPNRQAARTRQAMAIGIGIVVLLIVILGARSCANSRTERAMKDYARDAGAIITDSNDQVTKPFFDLLSSGATSGNDLQVQVNQVRIAAEEDSKRASNLSVPGSMTAAQRNLLLTLNLRAQALTRIAEKLPTAQGRGQQAEQAVQEIAGQMQMFLASDVIWSQRGAPLIAQTLNDKGINGQTIPESRSLPAYTWLAPATIAKVLGSTSGGSGSTTAGTCPAGTACGHGLLSTTIGDVTLQPDGASNRVPATAPLTITVKFQNQGDNIQTKVVVTVKLTTPGQAAITAKKTVNETQPGAESEVAIPLPKVPASGSAGQLTVSIARVPGEENTDNNSAQYTILFAG</sequence>
<reference evidence="3" key="1">
    <citation type="submission" date="2020-05" db="EMBL/GenBank/DDBJ databases">
        <authorList>
            <person name="Chiriac C."/>
            <person name="Salcher M."/>
            <person name="Ghai R."/>
            <person name="Kavagutti S V."/>
        </authorList>
    </citation>
    <scope>NUCLEOTIDE SEQUENCE</scope>
</reference>
<evidence type="ECO:0000313" key="3">
    <source>
        <dbReference type="EMBL" id="CAB4914303.1"/>
    </source>
</evidence>
<proteinExistence type="predicted"/>
<accession>A0A6J7HBR5</accession>
<feature type="compositionally biased region" description="Low complexity" evidence="1">
    <location>
        <begin position="20"/>
        <end position="29"/>
    </location>
</feature>
<dbReference type="EMBL" id="CAFBMX010000001">
    <property type="protein sequence ID" value="CAB4914303.1"/>
    <property type="molecule type" value="Genomic_DNA"/>
</dbReference>
<keyword evidence="2" id="KW-0472">Membrane</keyword>
<name>A0A6J7HBR5_9ZZZZ</name>
<gene>
    <name evidence="3" type="ORF">UFOPK3674_00129</name>
</gene>
<dbReference type="Gene3D" id="2.60.40.10">
    <property type="entry name" value="Immunoglobulins"/>
    <property type="match status" value="1"/>
</dbReference>
<feature type="region of interest" description="Disordered" evidence="1">
    <location>
        <begin position="1"/>
        <end position="43"/>
    </location>
</feature>
<evidence type="ECO:0000256" key="1">
    <source>
        <dbReference type="SAM" id="MobiDB-lite"/>
    </source>
</evidence>